<gene>
    <name evidence="5" type="ORF">ENKNEFLB_01333</name>
</gene>
<reference evidence="5 6" key="1">
    <citation type="submission" date="2021-05" db="EMBL/GenBank/DDBJ databases">
        <title>Complete genome of Nocardioides aquaticus KCTC 9944T isolated from meromictic and hypersaline Ekho Lake, Antarctica.</title>
        <authorList>
            <person name="Hwang K."/>
            <person name="Kim K.M."/>
            <person name="Choe H."/>
        </authorList>
    </citation>
    <scope>NUCLEOTIDE SEQUENCE [LARGE SCALE GENOMIC DNA]</scope>
    <source>
        <strain evidence="5 6">KCTC 9944</strain>
    </source>
</reference>
<protein>
    <recommendedName>
        <fullName evidence="7">GPP34 family phosphoprotein</fullName>
    </recommendedName>
</protein>
<dbReference type="RefSeq" id="WP_214058469.1">
    <property type="nucleotide sequence ID" value="NZ_BAAAHS010000039.1"/>
</dbReference>
<evidence type="ECO:0000313" key="5">
    <source>
        <dbReference type="EMBL" id="QVT78953.1"/>
    </source>
</evidence>
<evidence type="ECO:0000256" key="2">
    <source>
        <dbReference type="ARBA" id="ARBA00023034"/>
    </source>
</evidence>
<keyword evidence="4" id="KW-0472">Membrane</keyword>
<dbReference type="Proteomes" id="UP000679307">
    <property type="component" value="Chromosome"/>
</dbReference>
<keyword evidence="3" id="KW-0446">Lipid-binding</keyword>
<dbReference type="Pfam" id="PF05719">
    <property type="entry name" value="GPP34"/>
    <property type="match status" value="1"/>
</dbReference>
<dbReference type="Gene3D" id="1.10.3630.10">
    <property type="entry name" value="yeast vps74-n-term truncation variant domain like"/>
    <property type="match status" value="1"/>
</dbReference>
<keyword evidence="6" id="KW-1185">Reference proteome</keyword>
<evidence type="ECO:0000256" key="1">
    <source>
        <dbReference type="ARBA" id="ARBA00004255"/>
    </source>
</evidence>
<name>A0ABX8EIP0_9ACTN</name>
<proteinExistence type="predicted"/>
<evidence type="ECO:0008006" key="7">
    <source>
        <dbReference type="Google" id="ProtNLM"/>
    </source>
</evidence>
<dbReference type="InterPro" id="IPR008628">
    <property type="entry name" value="GPP34-like"/>
</dbReference>
<evidence type="ECO:0000256" key="3">
    <source>
        <dbReference type="ARBA" id="ARBA00023121"/>
    </source>
</evidence>
<organism evidence="5 6">
    <name type="scientific">Nocardioides aquaticus</name>
    <dbReference type="NCBI Taxonomy" id="160826"/>
    <lineage>
        <taxon>Bacteria</taxon>
        <taxon>Bacillati</taxon>
        <taxon>Actinomycetota</taxon>
        <taxon>Actinomycetes</taxon>
        <taxon>Propionibacteriales</taxon>
        <taxon>Nocardioidaceae</taxon>
        <taxon>Nocardioides</taxon>
    </lineage>
</organism>
<evidence type="ECO:0000313" key="6">
    <source>
        <dbReference type="Proteomes" id="UP000679307"/>
    </source>
</evidence>
<keyword evidence="2" id="KW-0333">Golgi apparatus</keyword>
<accession>A0ABX8EIP0</accession>
<dbReference type="InterPro" id="IPR038261">
    <property type="entry name" value="GPP34-like_sf"/>
</dbReference>
<dbReference type="EMBL" id="CP075371">
    <property type="protein sequence ID" value="QVT78953.1"/>
    <property type="molecule type" value="Genomic_DNA"/>
</dbReference>
<evidence type="ECO:0000256" key="4">
    <source>
        <dbReference type="ARBA" id="ARBA00023136"/>
    </source>
</evidence>
<comment type="subcellular location">
    <subcellularLocation>
        <location evidence="1">Golgi apparatus membrane</location>
        <topology evidence="1">Peripheral membrane protein</topology>
        <orientation evidence="1">Cytoplasmic side</orientation>
    </subcellularLocation>
</comment>
<sequence>MAPLARQALLAAINPATGRRWNSNARYVVAAAVLLELAHEGRFTVSGTGKALRYTLRDSTPLGDPVLDEALQSLEAAGFGKRLARYVSVMPSDERLIEQLVGQGLLVDETHRVLGVLPRRRLLPTATAGREEVVARIRSALLGEAVPDERTALLVVALHVGIPCSLFVPRGRVREADRRRDELLESIGDDVRAVVMAVRAVRDRREGGDSSSV</sequence>